<comment type="caution">
    <text evidence="1">The sequence shown here is derived from an EMBL/GenBank/DDBJ whole genome shotgun (WGS) entry which is preliminary data.</text>
</comment>
<sequence length="70" mass="8156">MSTMEGSVKDQVRALLDRLPDDCTFADVQRGIAVLMWPKRDDGSLAPPQRLDPDEVKRRLREWMKSERDK</sequence>
<organism evidence="1 2">
    <name type="scientific">Reyranella humidisoli</name>
    <dbReference type="NCBI Taxonomy" id="2849149"/>
    <lineage>
        <taxon>Bacteria</taxon>
        <taxon>Pseudomonadati</taxon>
        <taxon>Pseudomonadota</taxon>
        <taxon>Alphaproteobacteria</taxon>
        <taxon>Hyphomicrobiales</taxon>
        <taxon>Reyranellaceae</taxon>
        <taxon>Reyranella</taxon>
    </lineage>
</organism>
<gene>
    <name evidence="1" type="ORF">KQ910_00925</name>
</gene>
<name>A0ABS6IEA0_9HYPH</name>
<protein>
    <submittedName>
        <fullName evidence="1">Uncharacterized protein</fullName>
    </submittedName>
</protein>
<proteinExistence type="predicted"/>
<accession>A0ABS6IEA0</accession>
<evidence type="ECO:0000313" key="2">
    <source>
        <dbReference type="Proteomes" id="UP000727907"/>
    </source>
</evidence>
<dbReference type="EMBL" id="JAHOPB010000001">
    <property type="protein sequence ID" value="MBU8872300.1"/>
    <property type="molecule type" value="Genomic_DNA"/>
</dbReference>
<dbReference type="RefSeq" id="WP_216956122.1">
    <property type="nucleotide sequence ID" value="NZ_JAHOPB010000001.1"/>
</dbReference>
<keyword evidence="2" id="KW-1185">Reference proteome</keyword>
<evidence type="ECO:0000313" key="1">
    <source>
        <dbReference type="EMBL" id="MBU8872300.1"/>
    </source>
</evidence>
<reference evidence="1 2" key="1">
    <citation type="submission" date="2021-06" db="EMBL/GenBank/DDBJ databases">
        <authorList>
            <person name="Lee D.H."/>
        </authorList>
    </citation>
    <scope>NUCLEOTIDE SEQUENCE [LARGE SCALE GENOMIC DNA]</scope>
    <source>
        <strain evidence="1 2">MMS21-HV4-11</strain>
    </source>
</reference>
<dbReference type="Proteomes" id="UP000727907">
    <property type="component" value="Unassembled WGS sequence"/>
</dbReference>